<dbReference type="KEGG" id="had:CDV25_03850"/>
<reference evidence="3 4" key="1">
    <citation type="submission" date="2017-06" db="EMBL/GenBank/DDBJ databases">
        <title>Complete genome of Helicobacter apodemus.</title>
        <authorList>
            <person name="Cho S."/>
        </authorList>
    </citation>
    <scope>NUCLEOTIDE SEQUENCE [LARGE SCALE GENOMIC DNA]</scope>
    <source>
        <strain evidence="4">SNUVETPUB-15-01</strain>
    </source>
</reference>
<dbReference type="EMBL" id="CP021886">
    <property type="protein sequence ID" value="AWI33998.1"/>
    <property type="molecule type" value="Genomic_DNA"/>
</dbReference>
<evidence type="ECO:0000256" key="1">
    <source>
        <dbReference type="SAM" id="Phobius"/>
    </source>
</evidence>
<dbReference type="AlphaFoldDB" id="A0A2U8FDA4"/>
<dbReference type="Pfam" id="PF07331">
    <property type="entry name" value="TctB"/>
    <property type="match status" value="1"/>
</dbReference>
<feature type="transmembrane region" description="Helical" evidence="1">
    <location>
        <begin position="37"/>
        <end position="57"/>
    </location>
</feature>
<organism evidence="3 4">
    <name type="scientific">Helicobacter apodemus</name>
    <dbReference type="NCBI Taxonomy" id="135569"/>
    <lineage>
        <taxon>Bacteria</taxon>
        <taxon>Pseudomonadati</taxon>
        <taxon>Campylobacterota</taxon>
        <taxon>Epsilonproteobacteria</taxon>
        <taxon>Campylobacterales</taxon>
        <taxon>Helicobacteraceae</taxon>
        <taxon>Helicobacter</taxon>
    </lineage>
</organism>
<evidence type="ECO:0000259" key="2">
    <source>
        <dbReference type="Pfam" id="PF07331"/>
    </source>
</evidence>
<feature type="transmembrane region" description="Helical" evidence="1">
    <location>
        <begin position="108"/>
        <end position="130"/>
    </location>
</feature>
<dbReference type="Proteomes" id="UP000244890">
    <property type="component" value="Chromosome"/>
</dbReference>
<keyword evidence="1" id="KW-0472">Membrane</keyword>
<protein>
    <submittedName>
        <fullName evidence="3">Tricarboxylate transporter</fullName>
    </submittedName>
</protein>
<evidence type="ECO:0000313" key="4">
    <source>
        <dbReference type="Proteomes" id="UP000244890"/>
    </source>
</evidence>
<gene>
    <name evidence="3" type="ORF">CDV25_03850</name>
</gene>
<keyword evidence="1" id="KW-0812">Transmembrane</keyword>
<proteinExistence type="predicted"/>
<dbReference type="InterPro" id="IPR009936">
    <property type="entry name" value="DUF1468"/>
</dbReference>
<evidence type="ECO:0000313" key="3">
    <source>
        <dbReference type="EMBL" id="AWI33998.1"/>
    </source>
</evidence>
<keyword evidence="1" id="KW-1133">Transmembrane helix</keyword>
<dbReference type="OrthoDB" id="5519430at2"/>
<feature type="domain" description="DUF1468" evidence="2">
    <location>
        <begin position="6"/>
        <end position="139"/>
    </location>
</feature>
<feature type="transmembrane region" description="Helical" evidence="1">
    <location>
        <begin position="7"/>
        <end position="25"/>
    </location>
</feature>
<feature type="transmembrane region" description="Helical" evidence="1">
    <location>
        <begin position="77"/>
        <end position="102"/>
    </location>
</feature>
<name>A0A2U8FDA4_9HELI</name>
<sequence length="145" mass="16350">MLSIRIFSLLFIFLSLVLFYYGLGIKSEFNYEPLGPAPFPLAILGLIALCNVLLLFFSEHTNIQWAGLRIMQKLGLLLLNFFGYAFVFEIFGFLLASAIFIFVTSLIFGARFFSALIFAVLCSLGLFYLFDICLQITLPLGEIFA</sequence>
<accession>A0A2U8FDA4</accession>